<reference evidence="7 8" key="1">
    <citation type="submission" date="2024-05" db="EMBL/GenBank/DDBJ databases">
        <title>Culex pipiens pipiens assembly and annotation.</title>
        <authorList>
            <person name="Alout H."/>
            <person name="Durand T."/>
        </authorList>
    </citation>
    <scope>NUCLEOTIDE SEQUENCE [LARGE SCALE GENOMIC DNA]</scope>
    <source>
        <strain evidence="7">HA-2024</strain>
        <tissue evidence="7">Whole body</tissue>
    </source>
</reference>
<organism evidence="7 8">
    <name type="scientific">Culex pipiens pipiens</name>
    <name type="common">Northern house mosquito</name>
    <dbReference type="NCBI Taxonomy" id="38569"/>
    <lineage>
        <taxon>Eukaryota</taxon>
        <taxon>Metazoa</taxon>
        <taxon>Ecdysozoa</taxon>
        <taxon>Arthropoda</taxon>
        <taxon>Hexapoda</taxon>
        <taxon>Insecta</taxon>
        <taxon>Pterygota</taxon>
        <taxon>Neoptera</taxon>
        <taxon>Endopterygota</taxon>
        <taxon>Diptera</taxon>
        <taxon>Nematocera</taxon>
        <taxon>Culicoidea</taxon>
        <taxon>Culicidae</taxon>
        <taxon>Culicinae</taxon>
        <taxon>Culicini</taxon>
        <taxon>Culex</taxon>
        <taxon>Culex</taxon>
    </lineage>
</organism>
<keyword evidence="2 3" id="KW-0694">RNA-binding</keyword>
<feature type="domain" description="RRM" evidence="6">
    <location>
        <begin position="148"/>
        <end position="235"/>
    </location>
</feature>
<name>A0ABD1DRB1_CULPP</name>
<feature type="compositionally biased region" description="Gly residues" evidence="4">
    <location>
        <begin position="341"/>
        <end position="361"/>
    </location>
</feature>
<evidence type="ECO:0000313" key="8">
    <source>
        <dbReference type="Proteomes" id="UP001562425"/>
    </source>
</evidence>
<feature type="compositionally biased region" description="Low complexity" evidence="4">
    <location>
        <begin position="274"/>
        <end position="293"/>
    </location>
</feature>
<dbReference type="Pfam" id="PF00076">
    <property type="entry name" value="RRM_1"/>
    <property type="match status" value="3"/>
</dbReference>
<dbReference type="Proteomes" id="UP001562425">
    <property type="component" value="Unassembled WGS sequence"/>
</dbReference>
<dbReference type="PROSITE" id="PS50102">
    <property type="entry name" value="RRM"/>
    <property type="match status" value="2"/>
</dbReference>
<protein>
    <recommendedName>
        <fullName evidence="6">RRM domain-containing protein</fullName>
    </recommendedName>
</protein>
<dbReference type="Gene3D" id="3.30.70.330">
    <property type="match status" value="3"/>
</dbReference>
<dbReference type="InterPro" id="IPR050666">
    <property type="entry name" value="ESRP"/>
</dbReference>
<dbReference type="EMBL" id="JBEHCU010003218">
    <property type="protein sequence ID" value="KAL1402295.1"/>
    <property type="molecule type" value="Genomic_DNA"/>
</dbReference>
<gene>
    <name evidence="7" type="ORF">pipiens_006158</name>
</gene>
<evidence type="ECO:0000313" key="7">
    <source>
        <dbReference type="EMBL" id="KAL1402295.1"/>
    </source>
</evidence>
<keyword evidence="8" id="KW-1185">Reference proteome</keyword>
<dbReference type="CDD" id="cd12254">
    <property type="entry name" value="RRM_hnRNPH_ESRPs_RBM12_like"/>
    <property type="match status" value="1"/>
</dbReference>
<dbReference type="AlphaFoldDB" id="A0ABD1DRB1"/>
<evidence type="ECO:0000256" key="4">
    <source>
        <dbReference type="SAM" id="MobiDB-lite"/>
    </source>
</evidence>
<feature type="chain" id="PRO_5044851082" description="RRM domain-containing protein" evidence="5">
    <location>
        <begin position="32"/>
        <end position="523"/>
    </location>
</feature>
<keyword evidence="5" id="KW-0732">Signal</keyword>
<dbReference type="InterPro" id="IPR035979">
    <property type="entry name" value="RBD_domain_sf"/>
</dbReference>
<accession>A0ABD1DRB1</accession>
<feature type="region of interest" description="Disordered" evidence="4">
    <location>
        <begin position="233"/>
        <end position="309"/>
    </location>
</feature>
<dbReference type="PANTHER" id="PTHR13976">
    <property type="entry name" value="HETEROGENEOUS NUCLEAR RIBONUCLEOPROTEIN-RELATED"/>
    <property type="match status" value="1"/>
</dbReference>
<feature type="signal peptide" evidence="5">
    <location>
        <begin position="1"/>
        <end position="31"/>
    </location>
</feature>
<evidence type="ECO:0000259" key="6">
    <source>
        <dbReference type="PROSITE" id="PS50102"/>
    </source>
</evidence>
<evidence type="ECO:0000256" key="1">
    <source>
        <dbReference type="ARBA" id="ARBA00022737"/>
    </source>
</evidence>
<comment type="caution">
    <text evidence="7">The sequence shown here is derived from an EMBL/GenBank/DDBJ whole genome shotgun (WGS) entry which is preliminary data.</text>
</comment>
<dbReference type="SUPFAM" id="SSF54928">
    <property type="entry name" value="RNA-binding domain, RBD"/>
    <property type="match status" value="3"/>
</dbReference>
<dbReference type="GO" id="GO:0003723">
    <property type="term" value="F:RNA binding"/>
    <property type="evidence" value="ECO:0007669"/>
    <property type="project" value="UniProtKB-UniRule"/>
</dbReference>
<feature type="domain" description="RRM" evidence="6">
    <location>
        <begin position="54"/>
        <end position="130"/>
    </location>
</feature>
<dbReference type="InterPro" id="IPR000504">
    <property type="entry name" value="RRM_dom"/>
</dbReference>
<feature type="compositionally biased region" description="Gly residues" evidence="4">
    <location>
        <begin position="246"/>
        <end position="273"/>
    </location>
</feature>
<evidence type="ECO:0000256" key="5">
    <source>
        <dbReference type="SAM" id="SignalP"/>
    </source>
</evidence>
<evidence type="ECO:0000256" key="2">
    <source>
        <dbReference type="ARBA" id="ARBA00022884"/>
    </source>
</evidence>
<feature type="region of interest" description="Disordered" evidence="4">
    <location>
        <begin position="330"/>
        <end position="361"/>
    </location>
</feature>
<proteinExistence type="predicted"/>
<dbReference type="InterPro" id="IPR012677">
    <property type="entry name" value="Nucleotide-bd_a/b_plait_sf"/>
</dbReference>
<sequence>MFAKMASLHKWHFFRFLFCAAFRCFARPAACLSWGGGMSYEDDSANAGGDSSAFYIRLRGLPWNITEPDIRDFLQGVQVEHVHIGINAMTKRQTGEAYLRLPTLDDQIKALDLNKATIGHRYIEVFTANEDQYEQAVNDGEGDEDGGPVLKLRGLPWSCTKEDIKRFFVGLTIKNGINGILLLTDQLGRASGEAIVEFATEADAEQAMNKQKEKIGSRYIELFRSSTREMKWAEKRARRPAPYGRNDGGNDFGGDGGNGNMNRGGGGMGGGAGNRFPPGQGYGRGSDSFSDNSMGGGGGNSWGNRDDGGYGNGGGGTGYGSGNKLGGGTGNGSGNMYSSERGGGTNYGSGRSNTGGSGGGSYSSGGFGSNSSFGGNSGFGGGNSGGFGSDRGFRSGGQVGGNNYSNFSSGGNSFGSNGGGGGGGFTSNDFFCSAEQDLFCVHLRGMPFSCDDQDIQDFFMPLRPVKANIEYDSRGRPSGEGNAYFETVEEAMKAMKKHKEKMGSRYIELFAGARKPQGNKFMN</sequence>
<keyword evidence="1" id="KW-0677">Repeat</keyword>
<dbReference type="SMART" id="SM00360">
    <property type="entry name" value="RRM"/>
    <property type="match status" value="3"/>
</dbReference>
<evidence type="ECO:0000256" key="3">
    <source>
        <dbReference type="PROSITE-ProRule" id="PRU00176"/>
    </source>
</evidence>